<dbReference type="InterPro" id="IPR003673">
    <property type="entry name" value="CoA-Trfase_fam_III"/>
</dbReference>
<sequence>MTNRNKRSVMIDLKSPEGPQAVRALAARAEILVEGYRPGVAERLGVGPDACMSANPALVYGRMTGWGQRGPSPPWRDTTSATSPPPAHCP</sequence>
<name>A0AAT9HKQ3_9ACTN</name>
<evidence type="ECO:0000313" key="2">
    <source>
        <dbReference type="EMBL" id="BFO18017.1"/>
    </source>
</evidence>
<organism evidence="2">
    <name type="scientific">Streptomyces haneummycinicus</name>
    <dbReference type="NCBI Taxonomy" id="3074435"/>
    <lineage>
        <taxon>Bacteria</taxon>
        <taxon>Bacillati</taxon>
        <taxon>Actinomycetota</taxon>
        <taxon>Actinomycetes</taxon>
        <taxon>Kitasatosporales</taxon>
        <taxon>Streptomycetaceae</taxon>
        <taxon>Streptomyces</taxon>
    </lineage>
</organism>
<dbReference type="PANTHER" id="PTHR48228">
    <property type="entry name" value="SUCCINYL-COA--D-CITRAMALATE COA-TRANSFERASE"/>
    <property type="match status" value="1"/>
</dbReference>
<dbReference type="EMBL" id="AP035768">
    <property type="protein sequence ID" value="BFO18017.1"/>
    <property type="molecule type" value="Genomic_DNA"/>
</dbReference>
<dbReference type="GO" id="GO:0003824">
    <property type="term" value="F:catalytic activity"/>
    <property type="evidence" value="ECO:0007669"/>
    <property type="project" value="InterPro"/>
</dbReference>
<gene>
    <name evidence="2" type="ORF">SHKM778_44050</name>
</gene>
<evidence type="ECO:0000256" key="1">
    <source>
        <dbReference type="SAM" id="MobiDB-lite"/>
    </source>
</evidence>
<dbReference type="PANTHER" id="PTHR48228:SF5">
    <property type="entry name" value="ALPHA-METHYLACYL-COA RACEMASE"/>
    <property type="match status" value="1"/>
</dbReference>
<dbReference type="Pfam" id="PF02515">
    <property type="entry name" value="CoA_transf_3"/>
    <property type="match status" value="1"/>
</dbReference>
<dbReference type="InterPro" id="IPR023606">
    <property type="entry name" value="CoA-Trfase_III_dom_1_sf"/>
</dbReference>
<dbReference type="InterPro" id="IPR050509">
    <property type="entry name" value="CoA-transferase_III"/>
</dbReference>
<accession>A0AAT9HKQ3</accession>
<dbReference type="Gene3D" id="3.40.50.10540">
    <property type="entry name" value="Crotonobetainyl-coa:carnitine coa-transferase, domain 1"/>
    <property type="match status" value="1"/>
</dbReference>
<reference evidence="2" key="1">
    <citation type="submission" date="2024-06" db="EMBL/GenBank/DDBJ databases">
        <authorList>
            <consortium name="consrtm"/>
            <person name="Uemura M."/>
            <person name="Terahara T."/>
        </authorList>
    </citation>
    <scope>NUCLEOTIDE SEQUENCE</scope>
    <source>
        <strain evidence="2">KM77-8</strain>
    </source>
</reference>
<proteinExistence type="predicted"/>
<dbReference type="AlphaFoldDB" id="A0AAT9HKQ3"/>
<reference evidence="2" key="2">
    <citation type="submission" date="2024-07" db="EMBL/GenBank/DDBJ databases">
        <title>Streptomyces haneummycinica sp. nov., a new antibiotic-producing actinobacterium isolated from marine sediment.</title>
        <authorList>
            <person name="Uemura M."/>
            <person name="Hamada M."/>
            <person name="Hirano S."/>
            <person name="Kobayashi K."/>
            <person name="Ohshiro T."/>
            <person name="Kobayashi T."/>
            <person name="Terahara T."/>
        </authorList>
    </citation>
    <scope>NUCLEOTIDE SEQUENCE</scope>
    <source>
        <strain evidence="2">KM77-8</strain>
    </source>
</reference>
<dbReference type="SUPFAM" id="SSF89796">
    <property type="entry name" value="CoA-transferase family III (CaiB/BaiF)"/>
    <property type="match status" value="1"/>
</dbReference>
<protein>
    <recommendedName>
        <fullName evidence="3">CoA transferase</fullName>
    </recommendedName>
</protein>
<evidence type="ECO:0008006" key="3">
    <source>
        <dbReference type="Google" id="ProtNLM"/>
    </source>
</evidence>
<feature type="region of interest" description="Disordered" evidence="1">
    <location>
        <begin position="64"/>
        <end position="90"/>
    </location>
</feature>